<feature type="region of interest" description="Disordered" evidence="1">
    <location>
        <begin position="154"/>
        <end position="192"/>
    </location>
</feature>
<protein>
    <recommendedName>
        <fullName evidence="2">Reverse transcriptase Ty1/copia-type domain-containing protein</fullName>
    </recommendedName>
</protein>
<sequence length="376" mass="43710">MTPELHRQFKNFSPYGMIQELKYMFEKQARVERFDLIQTFYDCKQEERKSVSSYVLKMKGYVEQLKLLNYNIHNMRKVIGELHALLIKYEKGLPKKAATPQVLAIQENLTKDGAYHHCKEVGYWKRNYLVYLAELMKKKKKQVGTARSSGVVELEEIQDEDTSPSKKTSKIPTEVEGFKPPQEDEAPVRRSRSNKWIDAMNAEMQSMKDNQIRRLVDLPPNAKGYTKTYEVDNEETFSLVADIRAIRILIAVAAFYDYELWKINVKTVFLNGYLDEDIYMVQPEGFVDPNHPRKNPGEPHWTAVKTILKYLRNPKDMFMVYDGNSEVELRVTCYCDAGFETDRHDIKSQTGYVFVLNKGAVDWKSSKQSTTTMSAT</sequence>
<evidence type="ECO:0000259" key="2">
    <source>
        <dbReference type="Pfam" id="PF07727"/>
    </source>
</evidence>
<comment type="caution">
    <text evidence="3">The sequence shown here is derived from an EMBL/GenBank/DDBJ whole genome shotgun (WGS) entry which is preliminary data.</text>
</comment>
<dbReference type="EMBL" id="BKCJ010277185">
    <property type="protein sequence ID" value="GEZ42375.1"/>
    <property type="molecule type" value="Genomic_DNA"/>
</dbReference>
<dbReference type="PANTHER" id="PTHR11439">
    <property type="entry name" value="GAG-POL-RELATED RETROTRANSPOSON"/>
    <property type="match status" value="1"/>
</dbReference>
<proteinExistence type="predicted"/>
<dbReference type="Pfam" id="PF07727">
    <property type="entry name" value="RVT_2"/>
    <property type="match status" value="1"/>
</dbReference>
<dbReference type="PANTHER" id="PTHR11439:SF496">
    <property type="entry name" value="RNA-DIRECTED DNA POLYMERASE"/>
    <property type="match status" value="1"/>
</dbReference>
<dbReference type="InterPro" id="IPR013103">
    <property type="entry name" value="RVT_2"/>
</dbReference>
<evidence type="ECO:0000256" key="1">
    <source>
        <dbReference type="SAM" id="MobiDB-lite"/>
    </source>
</evidence>
<feature type="domain" description="Reverse transcriptase Ty1/copia-type" evidence="2">
    <location>
        <begin position="192"/>
        <end position="294"/>
    </location>
</feature>
<organism evidence="3">
    <name type="scientific">Tanacetum cinerariifolium</name>
    <name type="common">Dalmatian daisy</name>
    <name type="synonym">Chrysanthemum cinerariifolium</name>
    <dbReference type="NCBI Taxonomy" id="118510"/>
    <lineage>
        <taxon>Eukaryota</taxon>
        <taxon>Viridiplantae</taxon>
        <taxon>Streptophyta</taxon>
        <taxon>Embryophyta</taxon>
        <taxon>Tracheophyta</taxon>
        <taxon>Spermatophyta</taxon>
        <taxon>Magnoliopsida</taxon>
        <taxon>eudicotyledons</taxon>
        <taxon>Gunneridae</taxon>
        <taxon>Pentapetalae</taxon>
        <taxon>asterids</taxon>
        <taxon>campanulids</taxon>
        <taxon>Asterales</taxon>
        <taxon>Asteraceae</taxon>
        <taxon>Asteroideae</taxon>
        <taxon>Anthemideae</taxon>
        <taxon>Anthemidinae</taxon>
        <taxon>Tanacetum</taxon>
    </lineage>
</organism>
<evidence type="ECO:0000313" key="3">
    <source>
        <dbReference type="EMBL" id="GEZ42375.1"/>
    </source>
</evidence>
<reference evidence="3" key="1">
    <citation type="journal article" date="2019" name="Sci. Rep.">
        <title>Draft genome of Tanacetum cinerariifolium, the natural source of mosquito coil.</title>
        <authorList>
            <person name="Yamashiro T."/>
            <person name="Shiraishi A."/>
            <person name="Satake H."/>
            <person name="Nakayama K."/>
        </authorList>
    </citation>
    <scope>NUCLEOTIDE SEQUENCE</scope>
</reference>
<accession>A0A699IJ83</accession>
<gene>
    <name evidence="3" type="ORF">Tci_514348</name>
</gene>
<name>A0A699IJ83_TANCI</name>
<dbReference type="AlphaFoldDB" id="A0A699IJ83"/>